<dbReference type="STRING" id="96561.Dole_3148"/>
<gene>
    <name evidence="1" type="ordered locus">Dole_3148</name>
</gene>
<evidence type="ECO:0000313" key="2">
    <source>
        <dbReference type="Proteomes" id="UP000008561"/>
    </source>
</evidence>
<protein>
    <submittedName>
        <fullName evidence="1">Uncharacterized protein</fullName>
    </submittedName>
</protein>
<organism evidence="1 2">
    <name type="scientific">Desulfosudis oleivorans (strain DSM 6200 / JCM 39069 / Hxd3)</name>
    <name type="common">Desulfococcus oleovorans</name>
    <dbReference type="NCBI Taxonomy" id="96561"/>
    <lineage>
        <taxon>Bacteria</taxon>
        <taxon>Pseudomonadati</taxon>
        <taxon>Thermodesulfobacteriota</taxon>
        <taxon>Desulfobacteria</taxon>
        <taxon>Desulfobacterales</taxon>
        <taxon>Desulfosudaceae</taxon>
        <taxon>Desulfosudis</taxon>
    </lineage>
</organism>
<evidence type="ECO:0000313" key="1">
    <source>
        <dbReference type="EMBL" id="ABW68951.1"/>
    </source>
</evidence>
<dbReference type="KEGG" id="dol:Dole_3148"/>
<sequence length="128" mass="15342">MEEGERGVFLNNEITLYQRILIKNIHSIERKLGEKYKGKIESLFNVMREKPESKIGVPKWYGGYFLYYVQLTRINNKKNLDIVNGFIYLNNKVTLFARFFYKKRNHPQKLQITWVTHLIIYGAIIIRN</sequence>
<dbReference type="Proteomes" id="UP000008561">
    <property type="component" value="Chromosome"/>
</dbReference>
<reference evidence="1 2" key="1">
    <citation type="submission" date="2007-10" db="EMBL/GenBank/DDBJ databases">
        <title>Complete sequence of Desulfococcus oleovorans Hxd3.</title>
        <authorList>
            <consortium name="US DOE Joint Genome Institute"/>
            <person name="Copeland A."/>
            <person name="Lucas S."/>
            <person name="Lapidus A."/>
            <person name="Barry K."/>
            <person name="Glavina del Rio T."/>
            <person name="Dalin E."/>
            <person name="Tice H."/>
            <person name="Pitluck S."/>
            <person name="Kiss H."/>
            <person name="Brettin T."/>
            <person name="Bruce D."/>
            <person name="Detter J.C."/>
            <person name="Han C."/>
            <person name="Schmutz J."/>
            <person name="Larimer F."/>
            <person name="Land M."/>
            <person name="Hauser L."/>
            <person name="Kyrpides N."/>
            <person name="Kim E."/>
            <person name="Wawrik B."/>
            <person name="Richardson P."/>
        </authorList>
    </citation>
    <scope>NUCLEOTIDE SEQUENCE [LARGE SCALE GENOMIC DNA]</scope>
    <source>
        <strain evidence="2">DSM 6200 / JCM 39069 / Hxd3</strain>
    </source>
</reference>
<dbReference type="EMBL" id="CP000859">
    <property type="protein sequence ID" value="ABW68951.1"/>
    <property type="molecule type" value="Genomic_DNA"/>
</dbReference>
<dbReference type="AlphaFoldDB" id="A9A032"/>
<dbReference type="HOGENOM" id="CLU_1956057_0_0_7"/>
<accession>A9A032</accession>
<proteinExistence type="predicted"/>
<keyword evidence="2" id="KW-1185">Reference proteome</keyword>
<name>A9A032_DESOH</name>